<feature type="compositionally biased region" description="Polar residues" evidence="2">
    <location>
        <begin position="475"/>
        <end position="486"/>
    </location>
</feature>
<dbReference type="OrthoDB" id="1929441at2759"/>
<feature type="compositionally biased region" description="Low complexity" evidence="2">
    <location>
        <begin position="499"/>
        <end position="509"/>
    </location>
</feature>
<evidence type="ECO:0000256" key="2">
    <source>
        <dbReference type="SAM" id="MobiDB-lite"/>
    </source>
</evidence>
<feature type="compositionally biased region" description="Polar residues" evidence="2">
    <location>
        <begin position="1195"/>
        <end position="1211"/>
    </location>
</feature>
<dbReference type="PANTHER" id="PTHR35767:SF1">
    <property type="entry name" value="HAPLESS PROTEIN"/>
    <property type="match status" value="1"/>
</dbReference>
<dbReference type="GeneID" id="110782076"/>
<organism evidence="3 4">
    <name type="scientific">Spinacia oleracea</name>
    <name type="common">Spinach</name>
    <dbReference type="NCBI Taxonomy" id="3562"/>
    <lineage>
        <taxon>Eukaryota</taxon>
        <taxon>Viridiplantae</taxon>
        <taxon>Streptophyta</taxon>
        <taxon>Embryophyta</taxon>
        <taxon>Tracheophyta</taxon>
        <taxon>Spermatophyta</taxon>
        <taxon>Magnoliopsida</taxon>
        <taxon>eudicotyledons</taxon>
        <taxon>Gunneridae</taxon>
        <taxon>Pentapetalae</taxon>
        <taxon>Caryophyllales</taxon>
        <taxon>Chenopodiaceae</taxon>
        <taxon>Chenopodioideae</taxon>
        <taxon>Anserineae</taxon>
        <taxon>Spinacia</taxon>
    </lineage>
</organism>
<evidence type="ECO:0000256" key="1">
    <source>
        <dbReference type="SAM" id="Coils"/>
    </source>
</evidence>
<keyword evidence="1" id="KW-0175">Coiled coil</keyword>
<dbReference type="Proteomes" id="UP000813463">
    <property type="component" value="Chromosome 2"/>
</dbReference>
<feature type="region of interest" description="Disordered" evidence="2">
    <location>
        <begin position="927"/>
        <end position="956"/>
    </location>
</feature>
<dbReference type="RefSeq" id="XP_021841842.1">
    <property type="nucleotide sequence ID" value="XM_021986150.1"/>
</dbReference>
<dbReference type="RefSeq" id="XP_021841841.1">
    <property type="nucleotide sequence ID" value="XM_021986149.1"/>
</dbReference>
<feature type="compositionally biased region" description="Basic residues" evidence="2">
    <location>
        <begin position="691"/>
        <end position="703"/>
    </location>
</feature>
<evidence type="ECO:0000313" key="5">
    <source>
        <dbReference type="RefSeq" id="XP_021841842.1"/>
    </source>
</evidence>
<sequence length="1467" mass="160620">MKATEAANNPAKQFEEAILSRKQYLDTARDHYLTALAGLSGGKQEQPKISPCSDSSLLLEDNVCNLAVEAEQASTTPGHGLEKTFSEMDVQMLYPNGVLKASEKDLEAVKLQFNKSLARNTKSQITEMICKLGILGKEIDTIDAADSKTTRTASIDPDNAMESLRKTVVESSSIHRMVESLKAKLDNLKKEHAGLSDVDVGAESAARNLNFRFFRSKPENEGCFAKKDKASQTSEEVTQDKEVNDLKIKARGLKREHDAAKFSKNVEKRPKIMPDVDEAKERIVSSADLVKSFPEGIHPACVSTSESSARFMISEDELESSSQQVGKSAKLDRGTSVAAKEGVEGEKCDYASEFSIRDFVFAARNRDISLNWPFSQKNLQLCLKHGVKNVLPSFQPLDSPRDSSMNCLAENILRSEESNVRLSMFNNHIAPDTILQLDHSWNQDLAEGYRDSDSFRTGGERDLVFKTVATANSQSEVGSVSTSNLPLSEVSDEREAVGSAANNKTNSSASQLSSKKCKVAVKIRVNSKRNTPEDITSPCTGPPETISSKICPVCETFSSSSNTTLNAHIDQCLSSQSPPIWMKSSKLIKPRIKPRKIRLMTDICATAPCCTLEDLDRRNGTNWAANADLPLEEADVPSERRCPGVSSRYLKQNADDGSVYIDSSGRKIRILSKFNSTSPSFSKAREDQRPKKQSRKAKRSKFFSPNRKRCLAKHLKYLKATRQRKRSFSSKTKGPSVEACGLQDAVREVGGEKQPASFVKRVQVQEQNHPGDPGGITKLSRCEVQATKDSLIGNDQVGNAEVGPRWTPVKKHIDLPKISVSFTQSNLTTPAISPVWVDRRSDGSCREKMLGGRSLRGAVRENRDALQVSLKSGATLSNRNIAVESTPNSSDSAVVPAPPLEREADIQPNVLPNAVISFSTSRGLLRSCRAGPSKGMRPRNPKAMISPNRSCARGCQSNSEKIGPALENSRDCHEDEEAEAWSTDTSEQFDATIDHPKSTRISDSLGRSNMVKVRQKRALEYGQNGDTNRDNELADDTRGCVSSAMTGLHNETEFIASVSSSSLAIGVNKTSLRTTFNPELEKVVDVSQSKLLQCSDKFQSPLFRAEASGNLSQPGLNDECEMLCGNLADSQRLELKTGDYILNFGHGGFSPEVDPMLIIPGPPGSDLPSFSDMGSEDDNYELGRRQEVDGDLSESPFSATSTISNLGRNRTDDVTVNEQKSFGVSLSVPDNVYPVWLGASCGPFPGISTVSSRITAPESERVTRVNSSANDVIDLQCCPQIEEITQSTMTSQESQLLGWRPTFSKSFSGGNHTYSALDGNSIVVNDRNAVLSSSNYHRENSVNSADPFSRTGDCDSISPSALTLRLMGKDLKVSNQIDTDLSRSQAAINGDMNKLVKRSWEPQSPTFLRPLPHVQDHPQFLPVRHFDVESSNVMHSFGSHNQSSGGMYLNERMHAGFSVLGAGPFRR</sequence>
<dbReference type="PANTHER" id="PTHR35767">
    <property type="entry name" value="HAPLESS PROTEIN"/>
    <property type="match status" value="1"/>
</dbReference>
<protein>
    <submittedName>
        <fullName evidence="4 5">Uncharacterized protein LOC110782076</fullName>
    </submittedName>
</protein>
<reference evidence="3" key="1">
    <citation type="journal article" date="2021" name="Nat. Commun.">
        <title>Genomic analyses provide insights into spinach domestication and the genetic basis of agronomic traits.</title>
        <authorList>
            <person name="Cai X."/>
            <person name="Sun X."/>
            <person name="Xu C."/>
            <person name="Sun H."/>
            <person name="Wang X."/>
            <person name="Ge C."/>
            <person name="Zhang Z."/>
            <person name="Wang Q."/>
            <person name="Fei Z."/>
            <person name="Jiao C."/>
            <person name="Wang Q."/>
        </authorList>
    </citation>
    <scope>NUCLEOTIDE SEQUENCE [LARGE SCALE GENOMIC DNA]</scope>
    <source>
        <strain evidence="3">cv. Varoflay</strain>
    </source>
</reference>
<feature type="region of interest" description="Disordered" evidence="2">
    <location>
        <begin position="1188"/>
        <end position="1211"/>
    </location>
</feature>
<proteinExistence type="predicted"/>
<feature type="region of interest" description="Disordered" evidence="2">
    <location>
        <begin position="475"/>
        <end position="509"/>
    </location>
</feature>
<dbReference type="Gene3D" id="3.30.160.60">
    <property type="entry name" value="Classic Zinc Finger"/>
    <property type="match status" value="1"/>
</dbReference>
<evidence type="ECO:0000313" key="3">
    <source>
        <dbReference type="Proteomes" id="UP000813463"/>
    </source>
</evidence>
<evidence type="ECO:0000313" key="4">
    <source>
        <dbReference type="RefSeq" id="XP_021841841.1"/>
    </source>
</evidence>
<feature type="region of interest" description="Disordered" evidence="2">
    <location>
        <begin position="677"/>
        <end position="703"/>
    </location>
</feature>
<dbReference type="KEGG" id="soe:110782076"/>
<feature type="coiled-coil region" evidence="1">
    <location>
        <begin position="171"/>
        <end position="198"/>
    </location>
</feature>
<keyword evidence="3" id="KW-1185">Reference proteome</keyword>
<gene>
    <name evidence="4 5" type="primary">LOC110782076</name>
</gene>
<name>A0A9R0JP19_SPIOL</name>
<reference evidence="4 5" key="2">
    <citation type="submission" date="2025-04" db="UniProtKB">
        <authorList>
            <consortium name="RefSeq"/>
        </authorList>
    </citation>
    <scope>IDENTIFICATION</scope>
</reference>
<accession>A0A9R0JP19</accession>